<sequence>MIKIGVVNIDTSHPASFARILHKENRARYTGIYNDGFRTDEEIEEFIREFNLEKRYDSVEELAQAVDIVFVQGCNWDRHLELAEPAIKLR</sequence>
<dbReference type="AlphaFoldDB" id="A0A2M7M280"/>
<gene>
    <name evidence="1" type="ORF">COZ37_05955</name>
</gene>
<organism evidence="1 2">
    <name type="scientific">bacterium (Candidatus Ratteibacteria) CG_4_10_14_3_um_filter_41_18</name>
    <dbReference type="NCBI Taxonomy" id="2014287"/>
    <lineage>
        <taxon>Bacteria</taxon>
        <taxon>Candidatus Ratteibacteria</taxon>
    </lineage>
</organism>
<evidence type="ECO:0000313" key="1">
    <source>
        <dbReference type="EMBL" id="PIX76810.1"/>
    </source>
</evidence>
<proteinExistence type="predicted"/>
<dbReference type="EMBL" id="PFJK01000264">
    <property type="protein sequence ID" value="PIX76810.1"/>
    <property type="molecule type" value="Genomic_DNA"/>
</dbReference>
<evidence type="ECO:0000313" key="2">
    <source>
        <dbReference type="Proteomes" id="UP000229703"/>
    </source>
</evidence>
<dbReference type="Gene3D" id="3.40.50.720">
    <property type="entry name" value="NAD(P)-binding Rossmann-like Domain"/>
    <property type="match status" value="1"/>
</dbReference>
<name>A0A2M7M280_9BACT</name>
<evidence type="ECO:0008006" key="3">
    <source>
        <dbReference type="Google" id="ProtNLM"/>
    </source>
</evidence>
<protein>
    <recommendedName>
        <fullName evidence="3">Oxidoreductase</fullName>
    </recommendedName>
</protein>
<reference evidence="2" key="1">
    <citation type="submission" date="2017-09" db="EMBL/GenBank/DDBJ databases">
        <title>Depth-based differentiation of microbial function through sediment-hosted aquifers and enrichment of novel symbionts in the deep terrestrial subsurface.</title>
        <authorList>
            <person name="Probst A.J."/>
            <person name="Ladd B."/>
            <person name="Jarett J.K."/>
            <person name="Geller-Mcgrath D.E."/>
            <person name="Sieber C.M.K."/>
            <person name="Emerson J.B."/>
            <person name="Anantharaman K."/>
            <person name="Thomas B.C."/>
            <person name="Malmstrom R."/>
            <person name="Stieglmeier M."/>
            <person name="Klingl A."/>
            <person name="Woyke T."/>
            <person name="Ryan C.M."/>
            <person name="Banfield J.F."/>
        </authorList>
    </citation>
    <scope>NUCLEOTIDE SEQUENCE [LARGE SCALE GENOMIC DNA]</scope>
</reference>
<dbReference type="Proteomes" id="UP000229703">
    <property type="component" value="Unassembled WGS sequence"/>
</dbReference>
<accession>A0A2M7M280</accession>
<comment type="caution">
    <text evidence="1">The sequence shown here is derived from an EMBL/GenBank/DDBJ whole genome shotgun (WGS) entry which is preliminary data.</text>
</comment>